<sequence>MSPRVHRQWQYQGNALDKIWLDGKPSFLAVDVISQAVEQASPNGQPTPAIAALPSTMRTGAQMLSAISQQQLLAAVTNSPTVVANAFEEKLRAIINNIWALSMTTSASLRRHLL</sequence>
<dbReference type="AlphaFoldDB" id="A0A915I3J6"/>
<reference evidence="2" key="1">
    <citation type="submission" date="2022-11" db="UniProtKB">
        <authorList>
            <consortium name="WormBaseParasite"/>
        </authorList>
    </citation>
    <scope>IDENTIFICATION</scope>
</reference>
<dbReference type="Proteomes" id="UP000887565">
    <property type="component" value="Unplaced"/>
</dbReference>
<organism evidence="1 2">
    <name type="scientific">Romanomermis culicivorax</name>
    <name type="common">Nematode worm</name>
    <dbReference type="NCBI Taxonomy" id="13658"/>
    <lineage>
        <taxon>Eukaryota</taxon>
        <taxon>Metazoa</taxon>
        <taxon>Ecdysozoa</taxon>
        <taxon>Nematoda</taxon>
        <taxon>Enoplea</taxon>
        <taxon>Dorylaimia</taxon>
        <taxon>Mermithida</taxon>
        <taxon>Mermithoidea</taxon>
        <taxon>Mermithidae</taxon>
        <taxon>Romanomermis</taxon>
    </lineage>
</organism>
<evidence type="ECO:0000313" key="2">
    <source>
        <dbReference type="WBParaSite" id="nRc.2.0.1.t08004-RA"/>
    </source>
</evidence>
<keyword evidence="1" id="KW-1185">Reference proteome</keyword>
<name>A0A915I3J6_ROMCU</name>
<dbReference type="WBParaSite" id="nRc.2.0.1.t08004-RA">
    <property type="protein sequence ID" value="nRc.2.0.1.t08004-RA"/>
    <property type="gene ID" value="nRc.2.0.1.g08004"/>
</dbReference>
<proteinExistence type="predicted"/>
<protein>
    <submittedName>
        <fullName evidence="2">Uncharacterized protein</fullName>
    </submittedName>
</protein>
<evidence type="ECO:0000313" key="1">
    <source>
        <dbReference type="Proteomes" id="UP000887565"/>
    </source>
</evidence>
<accession>A0A915I3J6</accession>